<evidence type="ECO:0000256" key="1">
    <source>
        <dbReference type="SAM" id="Phobius"/>
    </source>
</evidence>
<keyword evidence="1" id="KW-1133">Transmembrane helix</keyword>
<evidence type="ECO:0000313" key="3">
    <source>
        <dbReference type="Proteomes" id="UP000694915"/>
    </source>
</evidence>
<dbReference type="CDD" id="cd00063">
    <property type="entry name" value="FN3"/>
    <property type="match status" value="1"/>
</dbReference>
<sequence>MMLKLYFLGFLIKSLLTIGIVTPRGLLMQRFHENLLPLRAAVITAMPTAVLFATLETQPTHGSLKPRNVQFQSRNFHNILRWQPGSFLTGNGSVYFVQYKMYGQRQWKNKTDCWGTTALFCDLTNETLDLYEPYYGRVMTARAGSYSAWSMTPRFTPWWETKLDPPAVTTVPVNGSLLVLLRAPELPYRNRKGNNTSTENYYNLVYRVFLIDNLVEKEQKAYEGTQRTVQIEGLTPRSGYCIVAEIYRPMLGRKSPRSGRRCVQIP</sequence>
<evidence type="ECO:0000259" key="2">
    <source>
        <dbReference type="PROSITE" id="PS50853"/>
    </source>
</evidence>
<dbReference type="InterPro" id="IPR013783">
    <property type="entry name" value="Ig-like_fold"/>
</dbReference>
<dbReference type="RefSeq" id="XP_005361078.1">
    <property type="nucleotide sequence ID" value="XM_005361021.1"/>
</dbReference>
<organism evidence="3 4">
    <name type="scientific">Microtus ochrogaster</name>
    <name type="common">Prairie vole</name>
    <dbReference type="NCBI Taxonomy" id="79684"/>
    <lineage>
        <taxon>Eukaryota</taxon>
        <taxon>Metazoa</taxon>
        <taxon>Chordata</taxon>
        <taxon>Craniata</taxon>
        <taxon>Vertebrata</taxon>
        <taxon>Euteleostomi</taxon>
        <taxon>Mammalia</taxon>
        <taxon>Eutheria</taxon>
        <taxon>Euarchontoglires</taxon>
        <taxon>Glires</taxon>
        <taxon>Rodentia</taxon>
        <taxon>Myomorpha</taxon>
        <taxon>Muroidea</taxon>
        <taxon>Cricetidae</taxon>
        <taxon>Arvicolinae</taxon>
        <taxon>Microtus</taxon>
    </lineage>
</organism>
<dbReference type="Gene3D" id="2.60.40.10">
    <property type="entry name" value="Immunoglobulins"/>
    <property type="match status" value="2"/>
</dbReference>
<dbReference type="PROSITE" id="PS50853">
    <property type="entry name" value="FN3"/>
    <property type="match status" value="1"/>
</dbReference>
<dbReference type="InterPro" id="IPR050650">
    <property type="entry name" value="Type-II_Cytokine-TF_Rcpt"/>
</dbReference>
<name>A0ABM0L8G2_MICOH</name>
<dbReference type="GeneID" id="101989400"/>
<dbReference type="Proteomes" id="UP000694915">
    <property type="component" value="Linkage group LG4"/>
</dbReference>
<dbReference type="SUPFAM" id="SSF49265">
    <property type="entry name" value="Fibronectin type III"/>
    <property type="match status" value="2"/>
</dbReference>
<keyword evidence="1" id="KW-0812">Transmembrane</keyword>
<dbReference type="PANTHER" id="PTHR20859:SF51">
    <property type="entry name" value="INTERLEUKIN-22 RECEPTOR SUBUNIT ALPHA-2"/>
    <property type="match status" value="1"/>
</dbReference>
<dbReference type="InterPro" id="IPR015373">
    <property type="entry name" value="Interferon/interleukin_rcp_dom"/>
</dbReference>
<evidence type="ECO:0000313" key="4">
    <source>
        <dbReference type="RefSeq" id="XP_005361078.1"/>
    </source>
</evidence>
<gene>
    <name evidence="4" type="primary">Il22ra2</name>
</gene>
<feature type="transmembrane region" description="Helical" evidence="1">
    <location>
        <begin position="6"/>
        <end position="26"/>
    </location>
</feature>
<feature type="domain" description="Fibronectin type-III" evidence="2">
    <location>
        <begin position="65"/>
        <end position="164"/>
    </location>
</feature>
<dbReference type="Pfam" id="PF09294">
    <property type="entry name" value="Interfer-bind"/>
    <property type="match status" value="1"/>
</dbReference>
<dbReference type="InterPro" id="IPR003961">
    <property type="entry name" value="FN3_dom"/>
</dbReference>
<reference evidence="4" key="1">
    <citation type="submission" date="2025-08" db="UniProtKB">
        <authorList>
            <consortium name="RefSeq"/>
        </authorList>
    </citation>
    <scope>IDENTIFICATION</scope>
</reference>
<protein>
    <submittedName>
        <fullName evidence="4">Interleukin-22 receptor subunit alpha-2</fullName>
    </submittedName>
</protein>
<keyword evidence="4" id="KW-0675">Receptor</keyword>
<dbReference type="PANTHER" id="PTHR20859">
    <property type="entry name" value="INTERFERON/INTERLEUKIN RECEPTOR"/>
    <property type="match status" value="1"/>
</dbReference>
<proteinExistence type="predicted"/>
<dbReference type="Pfam" id="PF01108">
    <property type="entry name" value="Tissue_fac"/>
    <property type="match status" value="1"/>
</dbReference>
<dbReference type="InterPro" id="IPR036116">
    <property type="entry name" value="FN3_sf"/>
</dbReference>
<accession>A0ABM0L8G2</accession>
<keyword evidence="1" id="KW-0472">Membrane</keyword>
<keyword evidence="3" id="KW-1185">Reference proteome</keyword>